<dbReference type="InterPro" id="IPR007709">
    <property type="entry name" value="N-FG_amidohydro"/>
</dbReference>
<dbReference type="AlphaFoldDB" id="A0A5Q0QIQ6"/>
<reference evidence="1 2" key="1">
    <citation type="submission" date="2019-10" db="EMBL/GenBank/DDBJ databases">
        <authorList>
            <person name="Dong K."/>
        </authorList>
    </citation>
    <scope>NUCLEOTIDE SEQUENCE [LARGE SCALE GENOMIC DNA]</scope>
    <source>
        <strain evidence="2">dk4302</strain>
    </source>
</reference>
<name>A0A5Q0QIQ6_9SPHI</name>
<organism evidence="1 2">
    <name type="scientific">Sphingobacterium zhuxiongii</name>
    <dbReference type="NCBI Taxonomy" id="2662364"/>
    <lineage>
        <taxon>Bacteria</taxon>
        <taxon>Pseudomonadati</taxon>
        <taxon>Bacteroidota</taxon>
        <taxon>Sphingobacteriia</taxon>
        <taxon>Sphingobacteriales</taxon>
        <taxon>Sphingobacteriaceae</taxon>
        <taxon>Sphingobacterium</taxon>
    </lineage>
</organism>
<protein>
    <recommendedName>
        <fullName evidence="3">N-formylglutamate amidohydrolase</fullName>
    </recommendedName>
</protein>
<dbReference type="SUPFAM" id="SSF53187">
    <property type="entry name" value="Zn-dependent exopeptidases"/>
    <property type="match status" value="1"/>
</dbReference>
<proteinExistence type="predicted"/>
<gene>
    <name evidence="1" type="ORF">GFH32_05365</name>
</gene>
<evidence type="ECO:0000313" key="2">
    <source>
        <dbReference type="Proteomes" id="UP000326921"/>
    </source>
</evidence>
<keyword evidence="2" id="KW-1185">Reference proteome</keyword>
<dbReference type="Proteomes" id="UP000326921">
    <property type="component" value="Chromosome"/>
</dbReference>
<dbReference type="EMBL" id="CP045652">
    <property type="protein sequence ID" value="QGA28178.1"/>
    <property type="molecule type" value="Genomic_DNA"/>
</dbReference>
<dbReference type="Pfam" id="PF05013">
    <property type="entry name" value="FGase"/>
    <property type="match status" value="1"/>
</dbReference>
<evidence type="ECO:0000313" key="1">
    <source>
        <dbReference type="EMBL" id="QGA28178.1"/>
    </source>
</evidence>
<dbReference type="Gene3D" id="3.40.630.40">
    <property type="entry name" value="Zn-dependent exopeptidases"/>
    <property type="match status" value="1"/>
</dbReference>
<dbReference type="KEGG" id="sphe:GFH32_05365"/>
<accession>A0A5Q0QIQ6</accession>
<sequence>MTKYFINQVESPFWAFALHDGHQLADELLPYMLLSDAERLREEDPFTAAFAELPINQFIVGTSRFQLDINRDLENAIYLAPAQAWGLKVWNKLPEARIAILQKEYASVYQEIDSLIKHTIEQHGYFFVFDIHSYNSKREGPHELIDKQANPQINLGTAYVQPKWRELVSTFMTCWQQETMDGEPIDIRENVKFKGGYLNRYLNSTYGESGCVVSIEFRKDFMDEWTGAPDPSKITANKQLLLNSLKVLTNYFDNDRKE</sequence>
<evidence type="ECO:0008006" key="3">
    <source>
        <dbReference type="Google" id="ProtNLM"/>
    </source>
</evidence>